<name>A0ABU8W043_9BURK</name>
<dbReference type="InterPro" id="IPR012910">
    <property type="entry name" value="Plug_dom"/>
</dbReference>
<accession>A0ABU8W043</accession>
<keyword evidence="6 11" id="KW-0798">TonB box</keyword>
<evidence type="ECO:0000256" key="10">
    <source>
        <dbReference type="PROSITE-ProRule" id="PRU01360"/>
    </source>
</evidence>
<keyword evidence="4 10" id="KW-1134">Transmembrane beta strand</keyword>
<evidence type="ECO:0000256" key="8">
    <source>
        <dbReference type="ARBA" id="ARBA00023170"/>
    </source>
</evidence>
<dbReference type="Pfam" id="PF00593">
    <property type="entry name" value="TonB_dep_Rec_b-barrel"/>
    <property type="match status" value="1"/>
</dbReference>
<feature type="chain" id="PRO_5045098437" evidence="12">
    <location>
        <begin position="32"/>
        <end position="845"/>
    </location>
</feature>
<dbReference type="Pfam" id="PF07715">
    <property type="entry name" value="Plug"/>
    <property type="match status" value="1"/>
</dbReference>
<organism evidence="15 16">
    <name type="scientific">Variovorax humicola</name>
    <dbReference type="NCBI Taxonomy" id="1769758"/>
    <lineage>
        <taxon>Bacteria</taxon>
        <taxon>Pseudomonadati</taxon>
        <taxon>Pseudomonadota</taxon>
        <taxon>Betaproteobacteria</taxon>
        <taxon>Burkholderiales</taxon>
        <taxon>Comamonadaceae</taxon>
        <taxon>Variovorax</taxon>
    </lineage>
</organism>
<keyword evidence="9 10" id="KW-0998">Cell outer membrane</keyword>
<dbReference type="Gene3D" id="2.40.170.20">
    <property type="entry name" value="TonB-dependent receptor, beta-barrel domain"/>
    <property type="match status" value="1"/>
</dbReference>
<dbReference type="PROSITE" id="PS52016">
    <property type="entry name" value="TONB_DEPENDENT_REC_3"/>
    <property type="match status" value="1"/>
</dbReference>
<evidence type="ECO:0000256" key="6">
    <source>
        <dbReference type="ARBA" id="ARBA00023077"/>
    </source>
</evidence>
<gene>
    <name evidence="15" type="ORF">WKW80_15135</name>
</gene>
<dbReference type="InterPro" id="IPR037066">
    <property type="entry name" value="Plug_dom_sf"/>
</dbReference>
<comment type="subcellular location">
    <subcellularLocation>
        <location evidence="1 10">Cell outer membrane</location>
        <topology evidence="1 10">Multi-pass membrane protein</topology>
    </subcellularLocation>
</comment>
<evidence type="ECO:0000256" key="5">
    <source>
        <dbReference type="ARBA" id="ARBA00022692"/>
    </source>
</evidence>
<keyword evidence="7 10" id="KW-0472">Membrane</keyword>
<keyword evidence="8 15" id="KW-0675">Receptor</keyword>
<dbReference type="EMBL" id="JBBKZV010000007">
    <property type="protein sequence ID" value="MEJ8823352.1"/>
    <property type="molecule type" value="Genomic_DNA"/>
</dbReference>
<keyword evidence="5 10" id="KW-0812">Transmembrane</keyword>
<dbReference type="PANTHER" id="PTHR30069">
    <property type="entry name" value="TONB-DEPENDENT OUTER MEMBRANE RECEPTOR"/>
    <property type="match status" value="1"/>
</dbReference>
<dbReference type="InterPro" id="IPR039426">
    <property type="entry name" value="TonB-dep_rcpt-like"/>
</dbReference>
<keyword evidence="3 10" id="KW-0813">Transport</keyword>
<evidence type="ECO:0000256" key="9">
    <source>
        <dbReference type="ARBA" id="ARBA00023237"/>
    </source>
</evidence>
<reference evidence="15 16" key="1">
    <citation type="submission" date="2024-03" db="EMBL/GenBank/DDBJ databases">
        <title>Novel species of the genus Variovorax.</title>
        <authorList>
            <person name="Liu Q."/>
            <person name="Xin Y.-H."/>
        </authorList>
    </citation>
    <scope>NUCLEOTIDE SEQUENCE [LARGE SCALE GENOMIC DNA]</scope>
    <source>
        <strain evidence="15 16">KACC 18501</strain>
    </source>
</reference>
<evidence type="ECO:0000256" key="1">
    <source>
        <dbReference type="ARBA" id="ARBA00004571"/>
    </source>
</evidence>
<keyword evidence="16" id="KW-1185">Reference proteome</keyword>
<evidence type="ECO:0000313" key="15">
    <source>
        <dbReference type="EMBL" id="MEJ8823352.1"/>
    </source>
</evidence>
<dbReference type="Proteomes" id="UP001363010">
    <property type="component" value="Unassembled WGS sequence"/>
</dbReference>
<keyword evidence="12" id="KW-0732">Signal</keyword>
<evidence type="ECO:0000259" key="13">
    <source>
        <dbReference type="Pfam" id="PF00593"/>
    </source>
</evidence>
<proteinExistence type="inferred from homology"/>
<dbReference type="Gene3D" id="2.170.130.10">
    <property type="entry name" value="TonB-dependent receptor, plug domain"/>
    <property type="match status" value="1"/>
</dbReference>
<sequence length="845" mass="90082">MKNRRARFPMFSLAPLAAASLLLCQSMQSSAQETPAPTELPTITVVTPTPLPGLDVPRDNIPSNVQTATGAAMERIHSPDLSNYLSRAIGGVTVNETQGNPFQPDINYRGFTASPLLGTPQGLSVYMDGVRLNQPFGDVVSWDLIPRSAISTIALMPGSNPLFGLNTLGGAIAIQTKDGLHNPGTSVQLMGGSWSRAALEFETGGSDKDSGWNWFVTGNALHEKGWRVESPSDVRQLFAKVGRTTRDGSIYLSAAFADNDLTGNGTQEIGALQRDWSGVRTSPDSTKNKAASVNLELTQALNDTWTASGNVYYRNIKTKTFNGDINDQAFSESVYQPNAAERAALAAAGFTGYPTSGATAANTPFPKWRCIANALLNTEPNEKCNGLLNRTDTKQENYGLAAQLSADAKTGSIGHQFVVGAGYDANRVRFGQSTQFGFLNPDRTVTPVFGPGAFADGTQDSENAFDARVALSSRSSTSSVYVTDTIELNQQTHLTLSGRYNYTKVDNTDGLTPGGGPGSLDGHYTFSRFNPAIGLTFAPSESVTLYAGVNQGSRAPTAIELGCADPASPCKLPNSFAGDPPLKQVVTTTFEAGLRGIVQQKLAWNFGVFRSDNKDDLLFVTDNSSGFGYFKNFGKTRRQGIEMGLSAKPMDGLTLGGNFMLLDATYRSSETVGGSGNSSNDQALAGFPGTDGNIRIRPGDRIPMLPRQVLKLYADYEPTAQWRIGVDMVASSGSNLRGNENGLHRPDGVYYTGPGRSAGYAVFNLGVDYKPRPGLKFYVQVTNLFNTKYTTGGQLGANGFTATGAYIARGLPQNANGDYPVSQSSLLSPGAPRAAWVGVRYTFGT</sequence>
<evidence type="ECO:0000313" key="16">
    <source>
        <dbReference type="Proteomes" id="UP001363010"/>
    </source>
</evidence>
<comment type="caution">
    <text evidence="15">The sequence shown here is derived from an EMBL/GenBank/DDBJ whole genome shotgun (WGS) entry which is preliminary data.</text>
</comment>
<evidence type="ECO:0000256" key="3">
    <source>
        <dbReference type="ARBA" id="ARBA00022448"/>
    </source>
</evidence>
<feature type="signal peptide" evidence="12">
    <location>
        <begin position="1"/>
        <end position="31"/>
    </location>
</feature>
<feature type="domain" description="TonB-dependent receptor plug" evidence="14">
    <location>
        <begin position="59"/>
        <end position="171"/>
    </location>
</feature>
<comment type="similarity">
    <text evidence="2 10 11">Belongs to the TonB-dependent receptor family.</text>
</comment>
<dbReference type="RefSeq" id="WP_340364385.1">
    <property type="nucleotide sequence ID" value="NZ_JBBKZV010000007.1"/>
</dbReference>
<dbReference type="PANTHER" id="PTHR30069:SF39">
    <property type="entry name" value="BLL6183 PROTEIN"/>
    <property type="match status" value="1"/>
</dbReference>
<evidence type="ECO:0000256" key="2">
    <source>
        <dbReference type="ARBA" id="ARBA00009810"/>
    </source>
</evidence>
<evidence type="ECO:0000256" key="7">
    <source>
        <dbReference type="ARBA" id="ARBA00023136"/>
    </source>
</evidence>
<evidence type="ECO:0000256" key="11">
    <source>
        <dbReference type="RuleBase" id="RU003357"/>
    </source>
</evidence>
<protein>
    <submittedName>
        <fullName evidence="15">TonB-dependent receptor</fullName>
    </submittedName>
</protein>
<dbReference type="InterPro" id="IPR036942">
    <property type="entry name" value="Beta-barrel_TonB_sf"/>
</dbReference>
<evidence type="ECO:0000259" key="14">
    <source>
        <dbReference type="Pfam" id="PF07715"/>
    </source>
</evidence>
<feature type="domain" description="TonB-dependent receptor-like beta-barrel" evidence="13">
    <location>
        <begin position="248"/>
        <end position="784"/>
    </location>
</feature>
<dbReference type="InterPro" id="IPR000531">
    <property type="entry name" value="Beta-barrel_TonB"/>
</dbReference>
<dbReference type="SUPFAM" id="SSF56935">
    <property type="entry name" value="Porins"/>
    <property type="match status" value="1"/>
</dbReference>
<evidence type="ECO:0000256" key="12">
    <source>
        <dbReference type="SAM" id="SignalP"/>
    </source>
</evidence>
<evidence type="ECO:0000256" key="4">
    <source>
        <dbReference type="ARBA" id="ARBA00022452"/>
    </source>
</evidence>